<dbReference type="EMBL" id="HBUF01360351">
    <property type="protein sequence ID" value="CAG6720339.1"/>
    <property type="molecule type" value="Transcribed_RNA"/>
</dbReference>
<dbReference type="Pfam" id="PF14774">
    <property type="entry name" value="FAM177"/>
    <property type="match status" value="1"/>
</dbReference>
<dbReference type="EMBL" id="HBUF01360349">
    <property type="protein sequence ID" value="CAG6720337.1"/>
    <property type="molecule type" value="Transcribed_RNA"/>
</dbReference>
<dbReference type="PANTHER" id="PTHR31206">
    <property type="entry name" value="LP10445P"/>
    <property type="match status" value="1"/>
</dbReference>
<dbReference type="EMBL" id="HBUF01651082">
    <property type="protein sequence ID" value="CAG6786955.1"/>
    <property type="molecule type" value="Transcribed_RNA"/>
</dbReference>
<dbReference type="EMBL" id="HBUF01651081">
    <property type="protein sequence ID" value="CAG6786954.1"/>
    <property type="molecule type" value="Transcribed_RNA"/>
</dbReference>
<dbReference type="PANTHER" id="PTHR31206:SF1">
    <property type="entry name" value="LP10445P"/>
    <property type="match status" value="1"/>
</dbReference>
<dbReference type="EMBL" id="HBUF01288331">
    <property type="protein sequence ID" value="CAG6688699.1"/>
    <property type="molecule type" value="Transcribed_RNA"/>
</dbReference>
<dbReference type="EMBL" id="HBUF01651080">
    <property type="protein sequence ID" value="CAG6786953.1"/>
    <property type="molecule type" value="Transcribed_RNA"/>
</dbReference>
<dbReference type="EMBL" id="HBUF01288332">
    <property type="protein sequence ID" value="CAG6688700.1"/>
    <property type="molecule type" value="Transcribed_RNA"/>
</dbReference>
<accession>A0A8D8W586</accession>
<sequence length="136" mass="15654">MVLVRTNTESSPLDESETQTKLKLKQPRRILHFSDGTLEEYSTDEETDQVDNTVCHIEPPTDWIPWIWYTSTNAAYKALQVCDMIGEYLAHFFGITSPKYHAEIEYYKESLQARQMMTSQTHQNSAFNAEAGSVNI</sequence>
<dbReference type="EMBL" id="HBUF01288330">
    <property type="protein sequence ID" value="CAG6688698.1"/>
    <property type="molecule type" value="Transcribed_RNA"/>
</dbReference>
<protein>
    <submittedName>
        <fullName evidence="1">Protein FAM177A1</fullName>
    </submittedName>
</protein>
<reference evidence="1" key="1">
    <citation type="submission" date="2021-05" db="EMBL/GenBank/DDBJ databases">
        <authorList>
            <person name="Alioto T."/>
            <person name="Alioto T."/>
            <person name="Gomez Garrido J."/>
        </authorList>
    </citation>
    <scope>NUCLEOTIDE SEQUENCE</scope>
</reference>
<organism evidence="1">
    <name type="scientific">Cacopsylla melanoneura</name>
    <dbReference type="NCBI Taxonomy" id="428564"/>
    <lineage>
        <taxon>Eukaryota</taxon>
        <taxon>Metazoa</taxon>
        <taxon>Ecdysozoa</taxon>
        <taxon>Arthropoda</taxon>
        <taxon>Hexapoda</taxon>
        <taxon>Insecta</taxon>
        <taxon>Pterygota</taxon>
        <taxon>Neoptera</taxon>
        <taxon>Paraneoptera</taxon>
        <taxon>Hemiptera</taxon>
        <taxon>Sternorrhyncha</taxon>
        <taxon>Psylloidea</taxon>
        <taxon>Psyllidae</taxon>
        <taxon>Psyllinae</taxon>
        <taxon>Cacopsylla</taxon>
    </lineage>
</organism>
<dbReference type="EMBL" id="HBUF01147611">
    <property type="protein sequence ID" value="CAG6647562.1"/>
    <property type="molecule type" value="Transcribed_RNA"/>
</dbReference>
<dbReference type="EMBL" id="HBUF01147612">
    <property type="protein sequence ID" value="CAG6647563.1"/>
    <property type="molecule type" value="Transcribed_RNA"/>
</dbReference>
<proteinExistence type="predicted"/>
<evidence type="ECO:0000313" key="1">
    <source>
        <dbReference type="EMBL" id="CAG6647563.1"/>
    </source>
</evidence>
<dbReference type="InterPro" id="IPR028260">
    <property type="entry name" value="FAM177"/>
</dbReference>
<dbReference type="EMBL" id="HBUF01360350">
    <property type="protein sequence ID" value="CAG6720338.1"/>
    <property type="molecule type" value="Transcribed_RNA"/>
</dbReference>
<dbReference type="AlphaFoldDB" id="A0A8D8W586"/>
<name>A0A8D8W586_9HEMI</name>